<organism evidence="4 5">
    <name type="scientific">Aquibacillus albus</name>
    <dbReference type="NCBI Taxonomy" id="1168171"/>
    <lineage>
        <taxon>Bacteria</taxon>
        <taxon>Bacillati</taxon>
        <taxon>Bacillota</taxon>
        <taxon>Bacilli</taxon>
        <taxon>Bacillales</taxon>
        <taxon>Bacillaceae</taxon>
        <taxon>Aquibacillus</taxon>
    </lineage>
</organism>
<accession>A0ABS2MXG0</accession>
<dbReference type="Pfam" id="PF16335">
    <property type="entry name" value="GtaA_6_Hairpin"/>
    <property type="match status" value="1"/>
</dbReference>
<evidence type="ECO:0000313" key="5">
    <source>
        <dbReference type="Proteomes" id="UP001296943"/>
    </source>
</evidence>
<dbReference type="InterPro" id="IPR052743">
    <property type="entry name" value="Glutaminase_GtaA"/>
</dbReference>
<dbReference type="SUPFAM" id="SSF48208">
    <property type="entry name" value="Six-hairpin glycosidases"/>
    <property type="match status" value="1"/>
</dbReference>
<proteinExistence type="predicted"/>
<evidence type="ECO:0000259" key="1">
    <source>
        <dbReference type="Pfam" id="PF16334"/>
    </source>
</evidence>
<dbReference type="InterPro" id="IPR033433">
    <property type="entry name" value="GtaA_N"/>
</dbReference>
<name>A0ABS2MXG0_9BACI</name>
<evidence type="ECO:0008006" key="6">
    <source>
        <dbReference type="Google" id="ProtNLM"/>
    </source>
</evidence>
<dbReference type="InterPro" id="IPR032515">
    <property type="entry name" value="DUF4964"/>
</dbReference>
<dbReference type="PANTHER" id="PTHR31987">
    <property type="entry name" value="GLUTAMINASE A-RELATED"/>
    <property type="match status" value="1"/>
</dbReference>
<dbReference type="Pfam" id="PF17168">
    <property type="entry name" value="DUF5127"/>
    <property type="match status" value="1"/>
</dbReference>
<feature type="domain" description="Glutaminase A central" evidence="2">
    <location>
        <begin position="319"/>
        <end position="660"/>
    </location>
</feature>
<dbReference type="InterPro" id="IPR008928">
    <property type="entry name" value="6-hairpin_glycosidase_sf"/>
</dbReference>
<protein>
    <recommendedName>
        <fullName evidence="6">DUF4965 domain-containing protein</fullName>
    </recommendedName>
</protein>
<dbReference type="Proteomes" id="UP001296943">
    <property type="component" value="Unassembled WGS sequence"/>
</dbReference>
<comment type="caution">
    <text evidence="4">The sequence shown here is derived from an EMBL/GenBank/DDBJ whole genome shotgun (WGS) entry which is preliminary data.</text>
</comment>
<reference evidence="4 5" key="1">
    <citation type="submission" date="2021-01" db="EMBL/GenBank/DDBJ databases">
        <title>Genomic Encyclopedia of Type Strains, Phase IV (KMG-IV): sequencing the most valuable type-strain genomes for metagenomic binning, comparative biology and taxonomic classification.</title>
        <authorList>
            <person name="Goeker M."/>
        </authorList>
    </citation>
    <scope>NUCLEOTIDE SEQUENCE [LARGE SCALE GENOMIC DNA]</scope>
    <source>
        <strain evidence="4 5">DSM 23711</strain>
    </source>
</reference>
<evidence type="ECO:0000259" key="2">
    <source>
        <dbReference type="Pfam" id="PF16335"/>
    </source>
</evidence>
<sequence length="679" mass="76601">MSTNLRPPAVPLVTVDPYFNIWSKSDHLYDSETTHWTGHTHGMVGLVVIDGTVWRFMGGKDRRSDYKSLDAPALEQTNLVVKPLSSIYTFEGAGITLTVNFTTPLLLDDLDVMSRPVTYVTINVVSNDGKLHNVQIYYDITGELAVDVPIQEVVASRKKLNDGSEMLQIGTEKQDVLKRRGDNIRIDWGYACLVTPVSTAANTVIGSDKIRDQFLESKKLPKKDDSKFPRSLEDELPVLASVIDYGSVNGEEKSHHLVLAYDDKISVEYFRKQLPGYWAREGKTFEEMLLTSISEYSQIMEKCNQYNEQLVNDAKKSGGDKYADILALAYRQAIAAHKLVADENGDALFFSKENFSNGCMATVDVSYPSIPLFLMENHELVKGMLRPVFHYAASDDWPYDFAPHDVGRYPKANGQAYGMAMERQMPIEECGNMLIMTAAVCIVDGKANFAKEHLDLLAQWADYLIQNGMDPGNQLCTDDFGGHLAHNANLSIKAIIGIASYGKLSLMLGNEEAGKKYLETAKQMASRWEEMAREEDHYRLAFDSPDTWSLKYNLVWDELFDLHLFDPQIKKKEVAYYIQKSNQYGTPLDNRKTYTKADWLVWAATLAGTKADFEKLVNPLWDFLNETSSRVPFTDWYYTIDGKLSGFVNRSVVGGLFIKLLAERVKSDKWESNSSSVEV</sequence>
<evidence type="ECO:0000313" key="4">
    <source>
        <dbReference type="EMBL" id="MBM7570375.1"/>
    </source>
</evidence>
<keyword evidence="5" id="KW-1185">Reference proteome</keyword>
<dbReference type="PANTHER" id="PTHR31987:SF1">
    <property type="entry name" value="GLUTAMINASE A"/>
    <property type="match status" value="1"/>
</dbReference>
<feature type="domain" description="Glutaminase A N-terminal" evidence="3">
    <location>
        <begin position="85"/>
        <end position="312"/>
    </location>
</feature>
<dbReference type="EMBL" id="JAFBDR010000003">
    <property type="protein sequence ID" value="MBM7570375.1"/>
    <property type="molecule type" value="Genomic_DNA"/>
</dbReference>
<dbReference type="Pfam" id="PF16334">
    <property type="entry name" value="DUF4964"/>
    <property type="match status" value="1"/>
</dbReference>
<evidence type="ECO:0000259" key="3">
    <source>
        <dbReference type="Pfam" id="PF17168"/>
    </source>
</evidence>
<dbReference type="InterPro" id="IPR032514">
    <property type="entry name" value="GtaA_central"/>
</dbReference>
<gene>
    <name evidence="4" type="ORF">JOC48_000853</name>
</gene>
<feature type="domain" description="DUF4964" evidence="1">
    <location>
        <begin position="3"/>
        <end position="61"/>
    </location>
</feature>